<dbReference type="EMBL" id="CP047591">
    <property type="protein sequence ID" value="QHI71099.1"/>
    <property type="molecule type" value="Genomic_DNA"/>
</dbReference>
<dbReference type="Proteomes" id="UP000463883">
    <property type="component" value="Chromosome"/>
</dbReference>
<proteinExistence type="predicted"/>
<protein>
    <submittedName>
        <fullName evidence="1">Uncharacterized protein</fullName>
    </submittedName>
</protein>
<evidence type="ECO:0000313" key="1">
    <source>
        <dbReference type="EMBL" id="QHI71099.1"/>
    </source>
</evidence>
<dbReference type="KEGG" id="amic:Ami3637_00695"/>
<accession>A0A6P1M8N7</accession>
<sequence length="863" mass="100964">MKVVYSNFTLGAIEENITNLIKECKIWSDLNMSYDEYDILNQKICEMMGGGPDVLQIQKRYPLVNITHAIHVIIYEEYEEFWDFYSKKLGITLSNSEKTVLKKNWSLIIEKVGLKKHNYEIDQAESMPLLYQAGIPNRELDDIFDTIKYSRDTHKDFQPQMLMDQLTSWRSYAAGPSTKAYIEIFPDKAQEFFSQVNDLIKAEAPQTENYSERLLNKYDGWREKQKYLGRKHPRTSELSSPYLMYDKEKNEFSLFLPPCSVTNDYISYMTYIIADNDHNRYEGKVKVMTDTKGRYIKQQVVPVKAARAYVIHWYDDMDKTNPILDKKITGALGYGSVIFDYDGKRIQEVFCQESVIEENNHLNPDFQEPVLDNIRYKESFGEENRPILYWDALNSYPVSSFSLRQLDDFMPEVKIHMTKCRKLKSVSGEKHFVYLGNKLQTGIYKIFQEEKCNLPEDTYVPLKIGKMHIFKHKEEGYKDRIGSLNDILVTTLMNYDSIKVLEKIKTVVKETGKKRDSYLDKRGCRILTLLICNFCQDCSSEDEELLWQDNHKNCNNTIEEILKLISIHMLNGQIRGFIVQNLSKYDLSEKQFSKCFHVLDLQTAVFALSKEITGGQIDKLAEENSMTAMRLLMKDKMNFKNGMRLLRLAGIDAMQEMLHFRKKPDTMAEWFECYEELINGNLVKTDYRFLPTYKVMGNHKEFNDLVEWGASKKSSSPEMNFSGKQSDGIKFCGRIYLDVLIAWYMKYMNKTEETMEAAKELISQISSIEKMYLSLKPEIRNSIIFYERALKERYIEEKSIFATFYYCGLVSVILATHPYLELDEETFSTCDGFLQKMYQIFPELVERDLLLADAYVLFNIGLA</sequence>
<dbReference type="AlphaFoldDB" id="A0A6P1M8N7"/>
<reference evidence="1 2" key="1">
    <citation type="submission" date="2020-01" db="EMBL/GenBank/DDBJ databases">
        <title>Genomic analysis of Aminipila sp. CBA3637.</title>
        <authorList>
            <person name="Kim Y.B."/>
            <person name="Roh S.W."/>
        </authorList>
    </citation>
    <scope>NUCLEOTIDE SEQUENCE [LARGE SCALE GENOMIC DNA]</scope>
    <source>
        <strain evidence="1 2">CBA3637</strain>
    </source>
</reference>
<keyword evidence="2" id="KW-1185">Reference proteome</keyword>
<organism evidence="1 2">
    <name type="scientific">Aminipila terrae</name>
    <dbReference type="NCBI Taxonomy" id="2697030"/>
    <lineage>
        <taxon>Bacteria</taxon>
        <taxon>Bacillati</taxon>
        <taxon>Bacillota</taxon>
        <taxon>Clostridia</taxon>
        <taxon>Peptostreptococcales</taxon>
        <taxon>Anaerovoracaceae</taxon>
        <taxon>Aminipila</taxon>
    </lineage>
</organism>
<name>A0A6P1M8N7_9FIRM</name>
<dbReference type="RefSeq" id="WP_162360875.1">
    <property type="nucleotide sequence ID" value="NZ_CP047591.1"/>
</dbReference>
<gene>
    <name evidence="1" type="ORF">Ami3637_00695</name>
</gene>
<evidence type="ECO:0000313" key="2">
    <source>
        <dbReference type="Proteomes" id="UP000463883"/>
    </source>
</evidence>